<dbReference type="PRINTS" id="PR00038">
    <property type="entry name" value="HTHLUXR"/>
</dbReference>
<dbReference type="EMBL" id="JADFTZ010000001">
    <property type="protein sequence ID" value="MBE9575203.1"/>
    <property type="molecule type" value="Genomic_DNA"/>
</dbReference>
<dbReference type="PANTHER" id="PTHR43214">
    <property type="entry name" value="TWO-COMPONENT RESPONSE REGULATOR"/>
    <property type="match status" value="1"/>
</dbReference>
<dbReference type="CDD" id="cd17535">
    <property type="entry name" value="REC_NarL-like"/>
    <property type="match status" value="1"/>
</dbReference>
<feature type="domain" description="Response regulatory" evidence="6">
    <location>
        <begin position="4"/>
        <end position="120"/>
    </location>
</feature>
<evidence type="ECO:0000256" key="1">
    <source>
        <dbReference type="ARBA" id="ARBA00022553"/>
    </source>
</evidence>
<protein>
    <submittedName>
        <fullName evidence="7">Response regulator transcription factor</fullName>
    </submittedName>
</protein>
<feature type="domain" description="HTH luxR-type" evidence="5">
    <location>
        <begin position="146"/>
        <end position="211"/>
    </location>
</feature>
<dbReference type="Pfam" id="PF00072">
    <property type="entry name" value="Response_reg"/>
    <property type="match status" value="1"/>
</dbReference>
<keyword evidence="1 3" id="KW-0597">Phosphoprotein</keyword>
<dbReference type="PANTHER" id="PTHR43214:SF43">
    <property type="entry name" value="TWO-COMPONENT RESPONSE REGULATOR"/>
    <property type="match status" value="1"/>
</dbReference>
<keyword evidence="8" id="KW-1185">Reference proteome</keyword>
<dbReference type="SUPFAM" id="SSF46894">
    <property type="entry name" value="C-terminal effector domain of the bipartite response regulators"/>
    <property type="match status" value="1"/>
</dbReference>
<evidence type="ECO:0000256" key="4">
    <source>
        <dbReference type="SAM" id="Coils"/>
    </source>
</evidence>
<evidence type="ECO:0000259" key="6">
    <source>
        <dbReference type="PROSITE" id="PS50110"/>
    </source>
</evidence>
<dbReference type="InterPro" id="IPR000792">
    <property type="entry name" value="Tscrpt_reg_LuxR_C"/>
</dbReference>
<name>A0ABR9WMT3_9FLAO</name>
<feature type="modified residue" description="4-aspartylphosphate" evidence="3">
    <location>
        <position position="55"/>
    </location>
</feature>
<dbReference type="InterPro" id="IPR016032">
    <property type="entry name" value="Sig_transdc_resp-reg_C-effctor"/>
</dbReference>
<dbReference type="InterPro" id="IPR001789">
    <property type="entry name" value="Sig_transdc_resp-reg_receiver"/>
</dbReference>
<reference evidence="7 8" key="1">
    <citation type="submission" date="2020-10" db="EMBL/GenBank/DDBJ databases">
        <title>The genome sequence of Flavobacterium aquaticum 1Y8A.</title>
        <authorList>
            <person name="Liu Y."/>
        </authorList>
    </citation>
    <scope>NUCLEOTIDE SEQUENCE [LARGE SCALE GENOMIC DNA]</scope>
    <source>
        <strain evidence="7 8">1Y8A</strain>
    </source>
</reference>
<evidence type="ECO:0000256" key="3">
    <source>
        <dbReference type="PROSITE-ProRule" id="PRU00169"/>
    </source>
</evidence>
<evidence type="ECO:0000313" key="8">
    <source>
        <dbReference type="Proteomes" id="UP000656274"/>
    </source>
</evidence>
<dbReference type="CDD" id="cd06170">
    <property type="entry name" value="LuxR_C_like"/>
    <property type="match status" value="1"/>
</dbReference>
<dbReference type="InterPro" id="IPR039420">
    <property type="entry name" value="WalR-like"/>
</dbReference>
<organism evidence="7 8">
    <name type="scientific">Flavobacterium proteolyticum</name>
    <dbReference type="NCBI Taxonomy" id="2911683"/>
    <lineage>
        <taxon>Bacteria</taxon>
        <taxon>Pseudomonadati</taxon>
        <taxon>Bacteroidota</taxon>
        <taxon>Flavobacteriia</taxon>
        <taxon>Flavobacteriales</taxon>
        <taxon>Flavobacteriaceae</taxon>
        <taxon>Flavobacterium</taxon>
    </lineage>
</organism>
<evidence type="ECO:0000256" key="2">
    <source>
        <dbReference type="ARBA" id="ARBA00023125"/>
    </source>
</evidence>
<dbReference type="InterPro" id="IPR011006">
    <property type="entry name" value="CheY-like_superfamily"/>
</dbReference>
<dbReference type="PROSITE" id="PS00622">
    <property type="entry name" value="HTH_LUXR_1"/>
    <property type="match status" value="1"/>
</dbReference>
<dbReference type="InterPro" id="IPR058245">
    <property type="entry name" value="NreC/VraR/RcsB-like_REC"/>
</dbReference>
<keyword evidence="4" id="KW-0175">Coiled coil</keyword>
<dbReference type="SMART" id="SM00421">
    <property type="entry name" value="HTH_LUXR"/>
    <property type="match status" value="1"/>
</dbReference>
<dbReference type="Gene3D" id="3.40.50.2300">
    <property type="match status" value="1"/>
</dbReference>
<evidence type="ECO:0000259" key="5">
    <source>
        <dbReference type="PROSITE" id="PS50043"/>
    </source>
</evidence>
<feature type="coiled-coil region" evidence="4">
    <location>
        <begin position="144"/>
        <end position="171"/>
    </location>
</feature>
<accession>A0ABR9WMT3</accession>
<comment type="caution">
    <text evidence="7">The sequence shown here is derived from an EMBL/GenBank/DDBJ whole genome shotgun (WGS) entry which is preliminary data.</text>
</comment>
<gene>
    <name evidence="7" type="ORF">IM755_00630</name>
</gene>
<dbReference type="PROSITE" id="PS50043">
    <property type="entry name" value="HTH_LUXR_2"/>
    <property type="match status" value="1"/>
</dbReference>
<evidence type="ECO:0000313" key="7">
    <source>
        <dbReference type="EMBL" id="MBE9575203.1"/>
    </source>
</evidence>
<dbReference type="SMART" id="SM00448">
    <property type="entry name" value="REC"/>
    <property type="match status" value="1"/>
</dbReference>
<sequence>MMIKIAIVEDNTFLMRTIIEKLDNPEILIKYKAFNGKEIIDLLQVNNTLDVILMDIEMPILNGIEATREIKTKYPQIKIIINTVFDNDENIFNAIKAGADGYLLKDVDSEKLIEAIRDILKGGAVMTPSIAMKTLKLLKNPVDFSKSEEVIQLSEREIEVLEQLSKGLKNKDIASNLNVSFFTVKKHIENIYRKLQAHNRIELIQKARENRLI</sequence>
<dbReference type="Pfam" id="PF00196">
    <property type="entry name" value="GerE"/>
    <property type="match status" value="1"/>
</dbReference>
<keyword evidence="2" id="KW-0238">DNA-binding</keyword>
<dbReference type="Proteomes" id="UP000656274">
    <property type="component" value="Unassembled WGS sequence"/>
</dbReference>
<dbReference type="SUPFAM" id="SSF52172">
    <property type="entry name" value="CheY-like"/>
    <property type="match status" value="1"/>
</dbReference>
<proteinExistence type="predicted"/>
<dbReference type="PROSITE" id="PS50110">
    <property type="entry name" value="RESPONSE_REGULATORY"/>
    <property type="match status" value="1"/>
</dbReference>